<dbReference type="PANTHER" id="PTHR39189">
    <property type="entry name" value="UPF0173 METAL-DEPENDENT HYDROLASE YTKL"/>
    <property type="match status" value="1"/>
</dbReference>
<dbReference type="Gene3D" id="3.60.15.10">
    <property type="entry name" value="Ribonuclease Z/Hydroxyacylglutathione hydrolase-like"/>
    <property type="match status" value="1"/>
</dbReference>
<dbReference type="Pfam" id="PF13483">
    <property type="entry name" value="Lactamase_B_3"/>
    <property type="match status" value="1"/>
</dbReference>
<evidence type="ECO:0008006" key="3">
    <source>
        <dbReference type="Google" id="ProtNLM"/>
    </source>
</evidence>
<dbReference type="EMBL" id="LCKT01000017">
    <property type="protein sequence ID" value="KKU04485.1"/>
    <property type="molecule type" value="Genomic_DNA"/>
</dbReference>
<dbReference type="InterPro" id="IPR036866">
    <property type="entry name" value="RibonucZ/Hydroxyglut_hydro"/>
</dbReference>
<sequence length="223" mass="24313">MTISWYGEACFLLESGGTRVLIEPPQKESGLNPPRLKSDILIYSTSRGSKTAHSESIDNVFIIDGPGEYEIKDINISGIGDDENTIYVIEMDDLKIAHFGFLKKEPNNEKLEQIGNPDIVFAPVGGLKSELLDAEAAMKLINKMEPKIAIPMLYDISARGGSASGGKGLKINRAPLSLFLKESEAKESPVPKLIIKKKDLIEEETKIVILSPYGGSPAGREKV</sequence>
<evidence type="ECO:0000313" key="1">
    <source>
        <dbReference type="EMBL" id="KKU04485.1"/>
    </source>
</evidence>
<name>A0A0G1Q7B9_9BACT</name>
<protein>
    <recommendedName>
        <fullName evidence="3">Zn-dependent hydrolase of the beta-lactamase fold-like protein</fullName>
    </recommendedName>
</protein>
<accession>A0A0G1Q7B9</accession>
<gene>
    <name evidence="1" type="ORF">UX06_C0017G0012</name>
</gene>
<dbReference type="SUPFAM" id="SSF56281">
    <property type="entry name" value="Metallo-hydrolase/oxidoreductase"/>
    <property type="match status" value="1"/>
</dbReference>
<dbReference type="AlphaFoldDB" id="A0A0G1Q7B9"/>
<comment type="caution">
    <text evidence="1">The sequence shown here is derived from an EMBL/GenBank/DDBJ whole genome shotgun (WGS) entry which is preliminary data.</text>
</comment>
<dbReference type="PANTHER" id="PTHR39189:SF1">
    <property type="entry name" value="UPF0173 METAL-DEPENDENT HYDROLASE YTKL"/>
    <property type="match status" value="1"/>
</dbReference>
<organism evidence="1 2">
    <name type="scientific">Candidatus Giovannonibacteria bacterium GW2011_GWA2_45_21</name>
    <dbReference type="NCBI Taxonomy" id="1618649"/>
    <lineage>
        <taxon>Bacteria</taxon>
        <taxon>Candidatus Giovannoniibacteriota</taxon>
    </lineage>
</organism>
<evidence type="ECO:0000313" key="2">
    <source>
        <dbReference type="Proteomes" id="UP000034696"/>
    </source>
</evidence>
<dbReference type="Proteomes" id="UP000034696">
    <property type="component" value="Unassembled WGS sequence"/>
</dbReference>
<reference evidence="1 2" key="1">
    <citation type="journal article" date="2015" name="Nature">
        <title>rRNA introns, odd ribosomes, and small enigmatic genomes across a large radiation of phyla.</title>
        <authorList>
            <person name="Brown C.T."/>
            <person name="Hug L.A."/>
            <person name="Thomas B.C."/>
            <person name="Sharon I."/>
            <person name="Castelle C.J."/>
            <person name="Singh A."/>
            <person name="Wilkins M.J."/>
            <person name="Williams K.H."/>
            <person name="Banfield J.F."/>
        </authorList>
    </citation>
    <scope>NUCLEOTIDE SEQUENCE [LARGE SCALE GENOMIC DNA]</scope>
</reference>
<proteinExistence type="predicted"/>